<evidence type="ECO:0000259" key="3">
    <source>
        <dbReference type="Pfam" id="PF03413"/>
    </source>
</evidence>
<sequence length="209" mass="21654">MAVPRSLARPGGRRAAAAALFLPTALTLSACTGDRAAAPDDSPTPAETAQAETTSPTATAESSPGEEAPGATVTLQDAERTALDAVGEGRVTWSGPEDDRGAAWEIEVTRDDGSEVDVLVAADGRVVKQVERLVSPRATPEAEILPTPADPSRVTQSEAEEIALAWVGEGRVTWSGPEDDRGAAWEIEVTRDDGSEVDVLVAADGRVVS</sequence>
<feature type="domain" description="PepSY" evidence="3">
    <location>
        <begin position="154"/>
        <end position="201"/>
    </location>
</feature>
<keyword evidence="2" id="KW-0732">Signal</keyword>
<dbReference type="EMBL" id="SMJZ01000004">
    <property type="protein sequence ID" value="TDC11034.1"/>
    <property type="molecule type" value="Genomic_DNA"/>
</dbReference>
<feature type="domain" description="PepSY" evidence="3">
    <location>
        <begin position="73"/>
        <end position="122"/>
    </location>
</feature>
<evidence type="ECO:0000313" key="5">
    <source>
        <dbReference type="Proteomes" id="UP000295157"/>
    </source>
</evidence>
<dbReference type="PROSITE" id="PS51257">
    <property type="entry name" value="PROKAR_LIPOPROTEIN"/>
    <property type="match status" value="1"/>
</dbReference>
<keyword evidence="5" id="KW-1185">Reference proteome</keyword>
<reference evidence="4 5" key="1">
    <citation type="submission" date="2019-02" db="EMBL/GenBank/DDBJ databases">
        <title>Draft genome sequences of novel Actinobacteria.</title>
        <authorList>
            <person name="Sahin N."/>
            <person name="Ay H."/>
            <person name="Saygin H."/>
        </authorList>
    </citation>
    <scope>NUCLEOTIDE SEQUENCE [LARGE SCALE GENOMIC DNA]</scope>
    <source>
        <strain evidence="4 5">KC201</strain>
    </source>
</reference>
<feature type="signal peptide" evidence="2">
    <location>
        <begin position="1"/>
        <end position="30"/>
    </location>
</feature>
<dbReference type="Proteomes" id="UP000295157">
    <property type="component" value="Unassembled WGS sequence"/>
</dbReference>
<dbReference type="Pfam" id="PF03413">
    <property type="entry name" value="PepSY"/>
    <property type="match status" value="2"/>
</dbReference>
<feature type="chain" id="PRO_5038401395" description="PepSY domain-containing protein" evidence="2">
    <location>
        <begin position="31"/>
        <end position="209"/>
    </location>
</feature>
<evidence type="ECO:0000313" key="4">
    <source>
        <dbReference type="EMBL" id="TDC11034.1"/>
    </source>
</evidence>
<dbReference type="AlphaFoldDB" id="A0A4R4NQ86"/>
<feature type="region of interest" description="Disordered" evidence="1">
    <location>
        <begin position="33"/>
        <end position="73"/>
    </location>
</feature>
<dbReference type="Gene3D" id="3.30.505.20">
    <property type="match status" value="2"/>
</dbReference>
<evidence type="ECO:0000256" key="1">
    <source>
        <dbReference type="SAM" id="MobiDB-lite"/>
    </source>
</evidence>
<dbReference type="RefSeq" id="WP_132329118.1">
    <property type="nucleotide sequence ID" value="NZ_SMJZ01000004.1"/>
</dbReference>
<evidence type="ECO:0000256" key="2">
    <source>
        <dbReference type="SAM" id="SignalP"/>
    </source>
</evidence>
<accession>A0A4R4NQ86</accession>
<name>A0A4R4NQ86_9ACTN</name>
<dbReference type="InterPro" id="IPR025711">
    <property type="entry name" value="PepSY"/>
</dbReference>
<proteinExistence type="predicted"/>
<dbReference type="OrthoDB" id="3747754at2"/>
<protein>
    <recommendedName>
        <fullName evidence="3">PepSY domain-containing protein</fullName>
    </recommendedName>
</protein>
<organism evidence="4 5">
    <name type="scientific">Nonomuraea longispora</name>
    <dbReference type="NCBI Taxonomy" id="1848320"/>
    <lineage>
        <taxon>Bacteria</taxon>
        <taxon>Bacillati</taxon>
        <taxon>Actinomycetota</taxon>
        <taxon>Actinomycetes</taxon>
        <taxon>Streptosporangiales</taxon>
        <taxon>Streptosporangiaceae</taxon>
        <taxon>Nonomuraea</taxon>
    </lineage>
</organism>
<comment type="caution">
    <text evidence="4">The sequence shown here is derived from an EMBL/GenBank/DDBJ whole genome shotgun (WGS) entry which is preliminary data.</text>
</comment>
<feature type="compositionally biased region" description="Low complexity" evidence="1">
    <location>
        <begin position="43"/>
        <end position="63"/>
    </location>
</feature>
<gene>
    <name evidence="4" type="ORF">E1267_02270</name>
</gene>